<dbReference type="EMBL" id="JAFLRJ010000398">
    <property type="protein sequence ID" value="MBO0516460.1"/>
    <property type="molecule type" value="Genomic_DNA"/>
</dbReference>
<dbReference type="Proteomes" id="UP000664167">
    <property type="component" value="Unassembled WGS sequence"/>
</dbReference>
<evidence type="ECO:0000256" key="1">
    <source>
        <dbReference type="ARBA" id="ARBA00022630"/>
    </source>
</evidence>
<dbReference type="GO" id="GO:0071949">
    <property type="term" value="F:FAD binding"/>
    <property type="evidence" value="ECO:0007669"/>
    <property type="project" value="InterPro"/>
</dbReference>
<keyword evidence="1" id="KW-0285">Flavoprotein</keyword>
<evidence type="ECO:0000313" key="6">
    <source>
        <dbReference type="EMBL" id="MBO0516460.1"/>
    </source>
</evidence>
<evidence type="ECO:0000256" key="2">
    <source>
        <dbReference type="ARBA" id="ARBA00022827"/>
    </source>
</evidence>
<keyword evidence="3" id="KW-0560">Oxidoreductase</keyword>
<reference evidence="6" key="1">
    <citation type="submission" date="2021-03" db="EMBL/GenBank/DDBJ databases">
        <title>Streptomyces poriferae sp. nov., a novel marine sponge-derived Actinobacteria species with anti-MRSA activity.</title>
        <authorList>
            <person name="Sandoval-Powers M."/>
            <person name="Kralova S."/>
            <person name="Nguyen G.-S."/>
            <person name="Fawwal D."/>
            <person name="Degnes K."/>
            <person name="Klinkenberg G."/>
            <person name="Sletta H."/>
            <person name="Wentzel A."/>
            <person name="Liles M.R."/>
        </authorList>
    </citation>
    <scope>NUCLEOTIDE SEQUENCE</scope>
    <source>
        <strain evidence="6">DSM 41794</strain>
    </source>
</reference>
<name>A0A939FCC3_9ACTN</name>
<evidence type="ECO:0000256" key="3">
    <source>
        <dbReference type="ARBA" id="ARBA00023002"/>
    </source>
</evidence>
<organism evidence="6 7">
    <name type="scientific">Streptomyces beijiangensis</name>
    <dbReference type="NCBI Taxonomy" id="163361"/>
    <lineage>
        <taxon>Bacteria</taxon>
        <taxon>Bacillati</taxon>
        <taxon>Actinomycetota</taxon>
        <taxon>Actinomycetes</taxon>
        <taxon>Kitasatosporales</taxon>
        <taxon>Streptomycetaceae</taxon>
        <taxon>Streptomyces</taxon>
    </lineage>
</organism>
<evidence type="ECO:0000259" key="5">
    <source>
        <dbReference type="Pfam" id="PF01494"/>
    </source>
</evidence>
<gene>
    <name evidence="6" type="ORF">J0695_32515</name>
</gene>
<dbReference type="InterPro" id="IPR002938">
    <property type="entry name" value="FAD-bd"/>
</dbReference>
<keyword evidence="2" id="KW-0274">FAD</keyword>
<keyword evidence="7" id="KW-1185">Reference proteome</keyword>
<proteinExistence type="predicted"/>
<evidence type="ECO:0000256" key="4">
    <source>
        <dbReference type="ARBA" id="ARBA00023033"/>
    </source>
</evidence>
<dbReference type="Gene3D" id="3.50.50.60">
    <property type="entry name" value="FAD/NAD(P)-binding domain"/>
    <property type="match status" value="1"/>
</dbReference>
<evidence type="ECO:0000313" key="7">
    <source>
        <dbReference type="Proteomes" id="UP000664167"/>
    </source>
</evidence>
<sequence length="341" mass="36215">QGGMLDLHTESGQAALHAAGLWEEFLAAVHTGGEAMRIVGRDGTVLLAEQDDGSAPGENAHSRPEIDRTDLRRILLGSLPAGTVRWGAKATGATPLGGGRHAIEFADGRTVTTDFLIGADGAWSRIRPLLSDATPLYSGVSFVEADLHDAAVRHPATAELVGQGMMFALHGQQGLLTHLETDGSVHAYIARRVDADWLPSLDFTDTGAARAAVLQHFDGWDDRLRALIADADGPLTPRAIHALPIDHRWPRTPGVTLLGDAAHLMSPFAGEGANLAMLDGAELATALADHPDDPEKALARYEEVLFPRSSETAAQSAESLDIIFSDDSPRGLLEMFTAVRS</sequence>
<accession>A0A939FCC3</accession>
<feature type="non-terminal residue" evidence="6">
    <location>
        <position position="1"/>
    </location>
</feature>
<keyword evidence="4 6" id="KW-0503">Monooxygenase</keyword>
<dbReference type="GO" id="GO:0004497">
    <property type="term" value="F:monooxygenase activity"/>
    <property type="evidence" value="ECO:0007669"/>
    <property type="project" value="UniProtKB-KW"/>
</dbReference>
<comment type="caution">
    <text evidence="6">The sequence shown here is derived from an EMBL/GenBank/DDBJ whole genome shotgun (WGS) entry which is preliminary data.</text>
</comment>
<protein>
    <submittedName>
        <fullName evidence="6">FAD-dependent monooxygenase</fullName>
    </submittedName>
</protein>
<dbReference type="RefSeq" id="WP_206968234.1">
    <property type="nucleotide sequence ID" value="NZ_JAFLRJ010000398.1"/>
</dbReference>
<dbReference type="AlphaFoldDB" id="A0A939FCC3"/>
<dbReference type="PRINTS" id="PR00420">
    <property type="entry name" value="RNGMNOXGNASE"/>
</dbReference>
<dbReference type="PANTHER" id="PTHR46972:SF1">
    <property type="entry name" value="FAD DEPENDENT OXIDOREDUCTASE DOMAIN-CONTAINING PROTEIN"/>
    <property type="match status" value="1"/>
</dbReference>
<feature type="domain" description="FAD-binding" evidence="5">
    <location>
        <begin position="109"/>
        <end position="303"/>
    </location>
</feature>
<dbReference type="InterPro" id="IPR036188">
    <property type="entry name" value="FAD/NAD-bd_sf"/>
</dbReference>
<dbReference type="Pfam" id="PF01494">
    <property type="entry name" value="FAD_binding_3"/>
    <property type="match status" value="1"/>
</dbReference>
<dbReference type="PANTHER" id="PTHR46972">
    <property type="entry name" value="MONOOXYGENASE ASQM-RELATED"/>
    <property type="match status" value="1"/>
</dbReference>
<dbReference type="SUPFAM" id="SSF51905">
    <property type="entry name" value="FAD/NAD(P)-binding domain"/>
    <property type="match status" value="1"/>
</dbReference>